<organism evidence="8 9">
    <name type="scientific">Aquarana catesbeiana</name>
    <name type="common">American bullfrog</name>
    <name type="synonym">Rana catesbeiana</name>
    <dbReference type="NCBI Taxonomy" id="8400"/>
    <lineage>
        <taxon>Eukaryota</taxon>
        <taxon>Metazoa</taxon>
        <taxon>Chordata</taxon>
        <taxon>Craniata</taxon>
        <taxon>Vertebrata</taxon>
        <taxon>Euteleostomi</taxon>
        <taxon>Amphibia</taxon>
        <taxon>Batrachia</taxon>
        <taxon>Anura</taxon>
        <taxon>Neobatrachia</taxon>
        <taxon>Ranoidea</taxon>
        <taxon>Ranidae</taxon>
        <taxon>Aquarana</taxon>
    </lineage>
</organism>
<dbReference type="GO" id="GO:0000977">
    <property type="term" value="F:RNA polymerase II transcription regulatory region sequence-specific DNA binding"/>
    <property type="evidence" value="ECO:0007669"/>
    <property type="project" value="TreeGrafter"/>
</dbReference>
<evidence type="ECO:0000256" key="2">
    <source>
        <dbReference type="ARBA" id="ARBA00022737"/>
    </source>
</evidence>
<dbReference type="SMART" id="SM00355">
    <property type="entry name" value="ZnF_C2H2"/>
    <property type="match status" value="1"/>
</dbReference>
<evidence type="ECO:0000256" key="5">
    <source>
        <dbReference type="PROSITE-ProRule" id="PRU00042"/>
    </source>
</evidence>
<feature type="compositionally biased region" description="Polar residues" evidence="6">
    <location>
        <begin position="32"/>
        <end position="42"/>
    </location>
</feature>
<dbReference type="OrthoDB" id="9439903at2759"/>
<feature type="region of interest" description="Disordered" evidence="6">
    <location>
        <begin position="151"/>
        <end position="185"/>
    </location>
</feature>
<dbReference type="InterPro" id="IPR036236">
    <property type="entry name" value="Znf_C2H2_sf"/>
</dbReference>
<protein>
    <recommendedName>
        <fullName evidence="7">C2H2-type domain-containing protein</fullName>
    </recommendedName>
</protein>
<sequence>MFPSNPEESTDHSCNISSDIHLKSHSVDRSTDPSNSKQSSFSHGEDHIVDNSLSCLECGKSFTDNRALLRHQRTHTCEHPSSCLECGKCFTKKGKLFVPIRCQDVTVYFSMEEWDVGNDSVRFLDTIKDLSYVQHEGKFSARKQNFLHTRNATRKSHQKNHKDERPVSCRENFPSERGPQTSSLG</sequence>
<dbReference type="AlphaFoldDB" id="A0A2G9S8E9"/>
<accession>A0A2G9S8E9</accession>
<dbReference type="SUPFAM" id="SSF57667">
    <property type="entry name" value="beta-beta-alpha zinc fingers"/>
    <property type="match status" value="1"/>
</dbReference>
<dbReference type="PROSITE" id="PS00028">
    <property type="entry name" value="ZINC_FINGER_C2H2_1"/>
    <property type="match status" value="1"/>
</dbReference>
<feature type="compositionally biased region" description="Basic and acidic residues" evidence="6">
    <location>
        <begin position="20"/>
        <end position="31"/>
    </location>
</feature>
<dbReference type="Proteomes" id="UP000228934">
    <property type="component" value="Unassembled WGS sequence"/>
</dbReference>
<dbReference type="PANTHER" id="PTHR14196:SF15">
    <property type="entry name" value="OOCYTE ZINC FINGER PROTEIN XLCOF7.1-LIKE"/>
    <property type="match status" value="1"/>
</dbReference>
<feature type="region of interest" description="Disordered" evidence="6">
    <location>
        <begin position="1"/>
        <end position="45"/>
    </location>
</feature>
<dbReference type="FunFam" id="3.30.160.60:FF:001171">
    <property type="entry name" value="Zinc finger protein 236"/>
    <property type="match status" value="1"/>
</dbReference>
<name>A0A2G9S8E9_AQUCT</name>
<reference evidence="9" key="1">
    <citation type="journal article" date="2017" name="Nat. Commun.">
        <title>The North American bullfrog draft genome provides insight into hormonal regulation of long noncoding RNA.</title>
        <authorList>
            <person name="Hammond S.A."/>
            <person name="Warren R.L."/>
            <person name="Vandervalk B.P."/>
            <person name="Kucuk E."/>
            <person name="Khan H."/>
            <person name="Gibb E.A."/>
            <person name="Pandoh P."/>
            <person name="Kirk H."/>
            <person name="Zhao Y."/>
            <person name="Jones M."/>
            <person name="Mungall A.J."/>
            <person name="Coope R."/>
            <person name="Pleasance S."/>
            <person name="Moore R.A."/>
            <person name="Holt R.A."/>
            <person name="Round J.M."/>
            <person name="Ohora S."/>
            <person name="Walle B.V."/>
            <person name="Veldhoen N."/>
            <person name="Helbing C.C."/>
            <person name="Birol I."/>
        </authorList>
    </citation>
    <scope>NUCLEOTIDE SEQUENCE [LARGE SCALE GENOMIC DNA]</scope>
</reference>
<evidence type="ECO:0000313" key="9">
    <source>
        <dbReference type="Proteomes" id="UP000228934"/>
    </source>
</evidence>
<dbReference type="GO" id="GO:0008270">
    <property type="term" value="F:zinc ion binding"/>
    <property type="evidence" value="ECO:0007669"/>
    <property type="project" value="UniProtKB-KW"/>
</dbReference>
<evidence type="ECO:0000256" key="4">
    <source>
        <dbReference type="ARBA" id="ARBA00022833"/>
    </source>
</evidence>
<evidence type="ECO:0000259" key="7">
    <source>
        <dbReference type="PROSITE" id="PS50157"/>
    </source>
</evidence>
<dbReference type="InterPro" id="IPR050717">
    <property type="entry name" value="C2H2-ZF_Transcription_Reg"/>
</dbReference>
<keyword evidence="3 5" id="KW-0863">Zinc-finger</keyword>
<evidence type="ECO:0000313" key="8">
    <source>
        <dbReference type="EMBL" id="PIO36387.1"/>
    </source>
</evidence>
<feature type="compositionally biased region" description="Basic residues" evidence="6">
    <location>
        <begin position="151"/>
        <end position="160"/>
    </location>
</feature>
<dbReference type="GO" id="GO:0000981">
    <property type="term" value="F:DNA-binding transcription factor activity, RNA polymerase II-specific"/>
    <property type="evidence" value="ECO:0007669"/>
    <property type="project" value="TreeGrafter"/>
</dbReference>
<evidence type="ECO:0000256" key="3">
    <source>
        <dbReference type="ARBA" id="ARBA00022771"/>
    </source>
</evidence>
<dbReference type="EMBL" id="KV925400">
    <property type="protein sequence ID" value="PIO36387.1"/>
    <property type="molecule type" value="Genomic_DNA"/>
</dbReference>
<gene>
    <name evidence="8" type="ORF">AB205_0084150</name>
</gene>
<dbReference type="GO" id="GO:0005634">
    <property type="term" value="C:nucleus"/>
    <property type="evidence" value="ECO:0007669"/>
    <property type="project" value="TreeGrafter"/>
</dbReference>
<feature type="domain" description="C2H2-type" evidence="7">
    <location>
        <begin position="53"/>
        <end position="80"/>
    </location>
</feature>
<keyword evidence="2" id="KW-0677">Repeat</keyword>
<dbReference type="PROSITE" id="PS50157">
    <property type="entry name" value="ZINC_FINGER_C2H2_2"/>
    <property type="match status" value="1"/>
</dbReference>
<dbReference type="InterPro" id="IPR013087">
    <property type="entry name" value="Znf_C2H2_type"/>
</dbReference>
<evidence type="ECO:0000256" key="6">
    <source>
        <dbReference type="SAM" id="MobiDB-lite"/>
    </source>
</evidence>
<dbReference type="PANTHER" id="PTHR14196">
    <property type="entry name" value="ODD-SKIPPED - RELATED"/>
    <property type="match status" value="1"/>
</dbReference>
<keyword evidence="9" id="KW-1185">Reference proteome</keyword>
<evidence type="ECO:0000256" key="1">
    <source>
        <dbReference type="ARBA" id="ARBA00022723"/>
    </source>
</evidence>
<keyword evidence="4" id="KW-0862">Zinc</keyword>
<proteinExistence type="predicted"/>
<dbReference type="Gene3D" id="3.30.160.60">
    <property type="entry name" value="Classic Zinc Finger"/>
    <property type="match status" value="2"/>
</dbReference>
<dbReference type="Pfam" id="PF00096">
    <property type="entry name" value="zf-C2H2"/>
    <property type="match status" value="1"/>
</dbReference>
<keyword evidence="1" id="KW-0479">Metal-binding</keyword>